<comment type="caution">
    <text evidence="10">The sequence shown here is derived from an EMBL/GenBank/DDBJ whole genome shotgun (WGS) entry which is preliminary data.</text>
</comment>
<dbReference type="PANTHER" id="PTHR43790:SF3">
    <property type="entry name" value="D-ALLOSE IMPORT ATP-BINDING PROTEIN ALSA-RELATED"/>
    <property type="match status" value="1"/>
</dbReference>
<keyword evidence="1" id="KW-0813">Transport</keyword>
<evidence type="ECO:0000313" key="11">
    <source>
        <dbReference type="Proteomes" id="UP000658690"/>
    </source>
</evidence>
<dbReference type="GO" id="GO:0005524">
    <property type="term" value="F:ATP binding"/>
    <property type="evidence" value="ECO:0007669"/>
    <property type="project" value="UniProtKB-KW"/>
</dbReference>
<keyword evidence="11" id="KW-1185">Reference proteome</keyword>
<evidence type="ECO:0000256" key="3">
    <source>
        <dbReference type="ARBA" id="ARBA00022597"/>
    </source>
</evidence>
<protein>
    <submittedName>
        <fullName evidence="10">ATP-binding cassette domain-containing protein</fullName>
    </submittedName>
</protein>
<name>A0ABX1ZBW5_9BACL</name>
<reference evidence="10 11" key="1">
    <citation type="submission" date="2019-10" db="EMBL/GenBank/DDBJ databases">
        <title>Description of Paenibacillus choica sp. nov.</title>
        <authorList>
            <person name="Carlier A."/>
            <person name="Qi S."/>
        </authorList>
    </citation>
    <scope>NUCLEOTIDE SEQUENCE [LARGE SCALE GENOMIC DNA]</scope>
    <source>
        <strain evidence="10 11">LMG 31460</strain>
    </source>
</reference>
<sequence>MENNMPLLQMKHISKSFPGVKALDRVNLEVHVGEVHALLGENGAGKSTLIKILGGILVPDEGEIIFDGNKVEIKDVSFSESIGISVIHQELCLAPNMTVAENIVLGREPSKGPLQLVNRKEIIRYGQKILDQFELDIDAGEYVSNLTVAQQQMVEIAKALSKDNRIIVMDEPTSSLTEKEVIKLLETIRGLRLKGVSVIYISHRMEELFAIADKVTVLRDGTYVATRDMKDTSYQDLVRLMVGRELSEIYTKPVVQPGEKIFEVRNLSSGTRVKNVSFSLYKGEILGFYGLVGSGRTELMRTIFGIDKSISGDIYLNQKKIRIKNPKDAIQSGIGFVPEDRKEQGAILIQSISYNISLSVLDSMVKFFQVDRRKEETLVDKYIERLSIRTPSPEQQLMNLSGGNQQKVIIAKWLAMKPDILILDEPTRGIDVGAKKEIYSFMSILAQSGVSIIMVSSELPEIINMSTRVMTMYQGEISGELTMESEITQENILIHATGGVKNESSS</sequence>
<gene>
    <name evidence="10" type="ORF">GC102_34585</name>
</gene>
<feature type="domain" description="ABC transporter" evidence="9">
    <location>
        <begin position="8"/>
        <end position="245"/>
    </location>
</feature>
<dbReference type="InterPro" id="IPR017871">
    <property type="entry name" value="ABC_transporter-like_CS"/>
</dbReference>
<dbReference type="SUPFAM" id="SSF52540">
    <property type="entry name" value="P-loop containing nucleoside triphosphate hydrolases"/>
    <property type="match status" value="2"/>
</dbReference>
<dbReference type="RefSeq" id="WP_171693572.1">
    <property type="nucleotide sequence ID" value="NZ_WHOC01000176.1"/>
</dbReference>
<evidence type="ECO:0000256" key="4">
    <source>
        <dbReference type="ARBA" id="ARBA00022737"/>
    </source>
</evidence>
<keyword evidence="3" id="KW-0762">Sugar transport</keyword>
<keyword evidence="4" id="KW-0677">Repeat</keyword>
<keyword evidence="2" id="KW-1003">Cell membrane</keyword>
<feature type="domain" description="ABC transporter" evidence="9">
    <location>
        <begin position="249"/>
        <end position="499"/>
    </location>
</feature>
<keyword evidence="5" id="KW-0547">Nucleotide-binding</keyword>
<dbReference type="PANTHER" id="PTHR43790">
    <property type="entry name" value="CARBOHYDRATE TRANSPORT ATP-BINDING PROTEIN MG119-RELATED"/>
    <property type="match status" value="1"/>
</dbReference>
<dbReference type="InterPro" id="IPR003593">
    <property type="entry name" value="AAA+_ATPase"/>
</dbReference>
<evidence type="ECO:0000256" key="1">
    <source>
        <dbReference type="ARBA" id="ARBA00022448"/>
    </source>
</evidence>
<evidence type="ECO:0000256" key="6">
    <source>
        <dbReference type="ARBA" id="ARBA00022840"/>
    </source>
</evidence>
<dbReference type="Proteomes" id="UP000658690">
    <property type="component" value="Unassembled WGS sequence"/>
</dbReference>
<accession>A0ABX1ZBW5</accession>
<dbReference type="EMBL" id="WHOC01000176">
    <property type="protein sequence ID" value="NOU90821.1"/>
    <property type="molecule type" value="Genomic_DNA"/>
</dbReference>
<dbReference type="InterPro" id="IPR050107">
    <property type="entry name" value="ABC_carbohydrate_import_ATPase"/>
</dbReference>
<evidence type="ECO:0000256" key="2">
    <source>
        <dbReference type="ARBA" id="ARBA00022475"/>
    </source>
</evidence>
<dbReference type="CDD" id="cd03216">
    <property type="entry name" value="ABC_Carb_Monos_I"/>
    <property type="match status" value="1"/>
</dbReference>
<keyword evidence="6 10" id="KW-0067">ATP-binding</keyword>
<dbReference type="PROSITE" id="PS50893">
    <property type="entry name" value="ABC_TRANSPORTER_2"/>
    <property type="match status" value="2"/>
</dbReference>
<keyword evidence="8" id="KW-0472">Membrane</keyword>
<organism evidence="10 11">
    <name type="scientific">Paenibacillus germinis</name>
    <dbReference type="NCBI Taxonomy" id="2654979"/>
    <lineage>
        <taxon>Bacteria</taxon>
        <taxon>Bacillati</taxon>
        <taxon>Bacillota</taxon>
        <taxon>Bacilli</taxon>
        <taxon>Bacillales</taxon>
        <taxon>Paenibacillaceae</taxon>
        <taxon>Paenibacillus</taxon>
    </lineage>
</organism>
<evidence type="ECO:0000313" key="10">
    <source>
        <dbReference type="EMBL" id="NOU90821.1"/>
    </source>
</evidence>
<evidence type="ECO:0000256" key="7">
    <source>
        <dbReference type="ARBA" id="ARBA00022967"/>
    </source>
</evidence>
<dbReference type="PROSITE" id="PS00211">
    <property type="entry name" value="ABC_TRANSPORTER_1"/>
    <property type="match status" value="1"/>
</dbReference>
<keyword evidence="7" id="KW-1278">Translocase</keyword>
<dbReference type="CDD" id="cd03215">
    <property type="entry name" value="ABC_Carb_Monos_II"/>
    <property type="match status" value="1"/>
</dbReference>
<dbReference type="InterPro" id="IPR003439">
    <property type="entry name" value="ABC_transporter-like_ATP-bd"/>
</dbReference>
<evidence type="ECO:0000256" key="5">
    <source>
        <dbReference type="ARBA" id="ARBA00022741"/>
    </source>
</evidence>
<proteinExistence type="predicted"/>
<evidence type="ECO:0000256" key="8">
    <source>
        <dbReference type="ARBA" id="ARBA00023136"/>
    </source>
</evidence>
<dbReference type="Pfam" id="PF00005">
    <property type="entry name" value="ABC_tran"/>
    <property type="match status" value="2"/>
</dbReference>
<dbReference type="SMART" id="SM00382">
    <property type="entry name" value="AAA"/>
    <property type="match status" value="2"/>
</dbReference>
<evidence type="ECO:0000259" key="9">
    <source>
        <dbReference type="PROSITE" id="PS50893"/>
    </source>
</evidence>
<dbReference type="InterPro" id="IPR027417">
    <property type="entry name" value="P-loop_NTPase"/>
</dbReference>
<dbReference type="Gene3D" id="3.40.50.300">
    <property type="entry name" value="P-loop containing nucleotide triphosphate hydrolases"/>
    <property type="match status" value="2"/>
</dbReference>